<gene>
    <name evidence="1" type="ORF">CERZMDRAFT_98824</name>
</gene>
<dbReference type="EMBL" id="ML992678">
    <property type="protein sequence ID" value="KAF2211093.1"/>
    <property type="molecule type" value="Genomic_DNA"/>
</dbReference>
<protein>
    <submittedName>
        <fullName evidence="1">Uncharacterized protein</fullName>
    </submittedName>
</protein>
<organism evidence="1 2">
    <name type="scientific">Cercospora zeae-maydis SCOH1-5</name>
    <dbReference type="NCBI Taxonomy" id="717836"/>
    <lineage>
        <taxon>Eukaryota</taxon>
        <taxon>Fungi</taxon>
        <taxon>Dikarya</taxon>
        <taxon>Ascomycota</taxon>
        <taxon>Pezizomycotina</taxon>
        <taxon>Dothideomycetes</taxon>
        <taxon>Dothideomycetidae</taxon>
        <taxon>Mycosphaerellales</taxon>
        <taxon>Mycosphaerellaceae</taxon>
        <taxon>Cercospora</taxon>
    </lineage>
</organism>
<dbReference type="Proteomes" id="UP000799539">
    <property type="component" value="Unassembled WGS sequence"/>
</dbReference>
<keyword evidence="2" id="KW-1185">Reference proteome</keyword>
<accession>A0A6A6FCN0</accession>
<evidence type="ECO:0000313" key="2">
    <source>
        <dbReference type="Proteomes" id="UP000799539"/>
    </source>
</evidence>
<name>A0A6A6FCN0_9PEZI</name>
<evidence type="ECO:0000313" key="1">
    <source>
        <dbReference type="EMBL" id="KAF2211093.1"/>
    </source>
</evidence>
<dbReference type="AlphaFoldDB" id="A0A6A6FCN0"/>
<proteinExistence type="predicted"/>
<reference evidence="1" key="1">
    <citation type="journal article" date="2020" name="Stud. Mycol.">
        <title>101 Dothideomycetes genomes: a test case for predicting lifestyles and emergence of pathogens.</title>
        <authorList>
            <person name="Haridas S."/>
            <person name="Albert R."/>
            <person name="Binder M."/>
            <person name="Bloem J."/>
            <person name="Labutti K."/>
            <person name="Salamov A."/>
            <person name="Andreopoulos B."/>
            <person name="Baker S."/>
            <person name="Barry K."/>
            <person name="Bills G."/>
            <person name="Bluhm B."/>
            <person name="Cannon C."/>
            <person name="Castanera R."/>
            <person name="Culley D."/>
            <person name="Daum C."/>
            <person name="Ezra D."/>
            <person name="Gonzalez J."/>
            <person name="Henrissat B."/>
            <person name="Kuo A."/>
            <person name="Liang C."/>
            <person name="Lipzen A."/>
            <person name="Lutzoni F."/>
            <person name="Magnuson J."/>
            <person name="Mondo S."/>
            <person name="Nolan M."/>
            <person name="Ohm R."/>
            <person name="Pangilinan J."/>
            <person name="Park H.-J."/>
            <person name="Ramirez L."/>
            <person name="Alfaro M."/>
            <person name="Sun H."/>
            <person name="Tritt A."/>
            <person name="Yoshinaga Y."/>
            <person name="Zwiers L.-H."/>
            <person name="Turgeon B."/>
            <person name="Goodwin S."/>
            <person name="Spatafora J."/>
            <person name="Crous P."/>
            <person name="Grigoriev I."/>
        </authorList>
    </citation>
    <scope>NUCLEOTIDE SEQUENCE</scope>
    <source>
        <strain evidence="1">SCOH1-5</strain>
    </source>
</reference>
<sequence length="132" mass="14641">MALELKLAFDPPFLMPRRRLSASETNLALPSHSMVRFFSQSRVQSYYLLQVHILLSMNTSGSSLDLICTGSWPDPTPRERLTMYSTNSPRISDGTPRSPFCAPYFSLDHCSPMCTGNQKSSIQLPGLGKGTP</sequence>